<proteinExistence type="predicted"/>
<gene>
    <name evidence="2" type="ORF">ACI6Q5_21005</name>
</gene>
<dbReference type="RefSeq" id="WP_146091992.1">
    <property type="nucleotide sequence ID" value="NZ_JBJGBS010000199.1"/>
</dbReference>
<organism evidence="2 3">
    <name type="scientific">Xanthomonas codiaei</name>
    <dbReference type="NCBI Taxonomy" id="56463"/>
    <lineage>
        <taxon>Bacteria</taxon>
        <taxon>Pseudomonadati</taxon>
        <taxon>Pseudomonadota</taxon>
        <taxon>Gammaproteobacteria</taxon>
        <taxon>Lysobacterales</taxon>
        <taxon>Lysobacteraceae</taxon>
        <taxon>Xanthomonas</taxon>
    </lineage>
</organism>
<evidence type="ECO:0000313" key="3">
    <source>
        <dbReference type="Proteomes" id="UP001637990"/>
    </source>
</evidence>
<accession>A0ABW9MT28</accession>
<evidence type="ECO:0000256" key="1">
    <source>
        <dbReference type="SAM" id="MobiDB-lite"/>
    </source>
</evidence>
<reference evidence="2 3" key="1">
    <citation type="submission" date="2024-11" db="EMBL/GenBank/DDBJ databases">
        <title>Genome sequencing of Xanthomonas codiaei.</title>
        <authorList>
            <person name="Studholme D.J."/>
        </authorList>
    </citation>
    <scope>NUCLEOTIDE SEQUENCE [LARGE SCALE GENOMIC DNA]</scope>
    <source>
        <strain evidence="2 3">NCPPB 4350</strain>
    </source>
</reference>
<name>A0ABW9MT28_9XANT</name>
<evidence type="ECO:0000313" key="2">
    <source>
        <dbReference type="EMBL" id="MFO3707386.1"/>
    </source>
</evidence>
<protein>
    <submittedName>
        <fullName evidence="2">Uncharacterized protein</fullName>
    </submittedName>
</protein>
<sequence length="355" mass="39435">MLKALYYPHTEVGNPTILKNALLLWDSLETIVPRMPRASPHGPKNRELREAASLVVRPRRPSDKEQQEAHKTLETLLITGKLAAIMAKAPSDWRGGRYLIYPDKFLHMTWNMLEREGLARFEAGAMDYDVPAALGFLMMSFLADSCAGTLIQKITDRTDAYSWLAEAHASVLGTSSITGLDVSQVAPAYDRLVSISLDVLDAREVPLKKLIDFRKREASSSSTDYAAMRRRYLATLDAHIKRVTKEAKSATDLRELERQFRIDLKHDLADLKSELGVASLKTLFSKEVVISTLIAAGSLVSPVTGLTTLSTQVGLIGIIPLLKSATDLRGARRTALLKHTSSWLYLATKPRLQLR</sequence>
<keyword evidence="3" id="KW-1185">Reference proteome</keyword>
<feature type="region of interest" description="Disordered" evidence="1">
    <location>
        <begin position="36"/>
        <end position="69"/>
    </location>
</feature>
<dbReference type="Proteomes" id="UP001637990">
    <property type="component" value="Unassembled WGS sequence"/>
</dbReference>
<feature type="compositionally biased region" description="Basic and acidic residues" evidence="1">
    <location>
        <begin position="60"/>
        <end position="69"/>
    </location>
</feature>
<comment type="caution">
    <text evidence="2">The sequence shown here is derived from an EMBL/GenBank/DDBJ whole genome shotgun (WGS) entry which is preliminary data.</text>
</comment>
<dbReference type="EMBL" id="JBJGBS010000199">
    <property type="protein sequence ID" value="MFO3707386.1"/>
    <property type="molecule type" value="Genomic_DNA"/>
</dbReference>